<reference evidence="1 2" key="1">
    <citation type="submission" date="2024-03" db="EMBL/GenBank/DDBJ databases">
        <title>Novel species of the genus Variovorax.</title>
        <authorList>
            <person name="Liu Q."/>
            <person name="Xin Y.-H."/>
        </authorList>
    </citation>
    <scope>NUCLEOTIDE SEQUENCE [LARGE SCALE GENOMIC DNA]</scope>
    <source>
        <strain evidence="1 2">KACC 18901</strain>
    </source>
</reference>
<protein>
    <recommendedName>
        <fullName evidence="3">Pesticidal crystal protein N-terminal domain-containing protein</fullName>
    </recommendedName>
</protein>
<accession>A0ABU8XC78</accession>
<dbReference type="EMBL" id="JBBKZS010000010">
    <property type="protein sequence ID" value="MEJ8857398.1"/>
    <property type="molecule type" value="Genomic_DNA"/>
</dbReference>
<comment type="caution">
    <text evidence="1">The sequence shown here is derived from an EMBL/GenBank/DDBJ whole genome shotgun (WGS) entry which is preliminary data.</text>
</comment>
<dbReference type="RefSeq" id="WP_340337465.1">
    <property type="nucleotide sequence ID" value="NZ_JBBKZS010000010.1"/>
</dbReference>
<gene>
    <name evidence="1" type="ORF">WKW79_22690</name>
</gene>
<sequence>MAADPDLEFIKEQIALIGLHAQADMDQDQARAFAIATWEMQDKYEKAQAILKDKNATAADQKYAKDVTDSINKNLPNLVKGVLSAASAFKSGDYINGSAAIMDICASGVQMLASLSAGAGPYGAVFGAIFTIIGQLLTYFGPKQPSLKDQIIDAIKGLNAEEKLRNTKADGDAVQEYTTTIYRIRSLLPKHLQNPITTSEELWNFRTLLEADILAIKLAFQKVSSLYRKWETAEWLRDEKTQDLEKWPEILGVFCRTYSDSLLANLALASMANQTLVDQRLKEVSSTNPNYAQFQHDFDEVNNLLIKLRAIVLALPETWNDGNNLMRQFVKDVEPVARSRGLYLHLGTDKYLYAATGKKSIESSAWKNLPIGYGARGHRFSVTVPKSDAGSLKPVYHVFFAEHWLASDSGDLEHGRIEPATVAISGQQMISPDKFHDIWALPSPEDPRKSFVYAAHNAGEHGSVKLFELDTENNFKTINWNPSANSRIVNIRAITHPPMPLPDDPDKGALPPGSLLVRGTDHYNSIVYGALASTGSIYVDQSNTRCAVPSPWDSYSGIDADPYYLWVFRPQGFACATHASVINCIQGKIKSPRWMECSANDLIGDQSRHDGNKWLVDFQGMLETKTYPPLKGLISLSPCRDGTLFASAFQRTVKKVQSGDHWLFIANDSLASYTAPYTLKPGSLQAGPWTKCSGAALQVQKMPIPCWSLFEGLKADIQTKGILRQAS</sequence>
<evidence type="ECO:0000313" key="1">
    <source>
        <dbReference type="EMBL" id="MEJ8857398.1"/>
    </source>
</evidence>
<evidence type="ECO:0008006" key="3">
    <source>
        <dbReference type="Google" id="ProtNLM"/>
    </source>
</evidence>
<keyword evidence="2" id="KW-1185">Reference proteome</keyword>
<name>A0ABU8XC78_9BURK</name>
<organism evidence="1 2">
    <name type="scientific">Variovorax robiniae</name>
    <dbReference type="NCBI Taxonomy" id="1836199"/>
    <lineage>
        <taxon>Bacteria</taxon>
        <taxon>Pseudomonadati</taxon>
        <taxon>Pseudomonadota</taxon>
        <taxon>Betaproteobacteria</taxon>
        <taxon>Burkholderiales</taxon>
        <taxon>Comamonadaceae</taxon>
        <taxon>Variovorax</taxon>
    </lineage>
</organism>
<evidence type="ECO:0000313" key="2">
    <source>
        <dbReference type="Proteomes" id="UP001367030"/>
    </source>
</evidence>
<proteinExistence type="predicted"/>
<dbReference type="Proteomes" id="UP001367030">
    <property type="component" value="Unassembled WGS sequence"/>
</dbReference>